<comment type="similarity">
    <text evidence="2 17">Belongs to the UppP family.</text>
</comment>
<dbReference type="GO" id="GO:0005886">
    <property type="term" value="C:plasma membrane"/>
    <property type="evidence" value="ECO:0007669"/>
    <property type="project" value="UniProtKB-SubCell"/>
</dbReference>
<feature type="transmembrane region" description="Helical" evidence="17">
    <location>
        <begin position="12"/>
        <end position="32"/>
    </location>
</feature>
<name>A0A3S4YRK2_9MICC</name>
<evidence type="ECO:0000256" key="13">
    <source>
        <dbReference type="ARBA" id="ARBA00023316"/>
    </source>
</evidence>
<keyword evidence="5 17" id="KW-1003">Cell membrane</keyword>
<evidence type="ECO:0000256" key="10">
    <source>
        <dbReference type="ARBA" id="ARBA00022989"/>
    </source>
</evidence>
<dbReference type="InterPro" id="IPR003824">
    <property type="entry name" value="UppP"/>
</dbReference>
<evidence type="ECO:0000256" key="1">
    <source>
        <dbReference type="ARBA" id="ARBA00004651"/>
    </source>
</evidence>
<dbReference type="EC" id="3.6.1.27" evidence="3 17"/>
<evidence type="ECO:0000256" key="12">
    <source>
        <dbReference type="ARBA" id="ARBA00023251"/>
    </source>
</evidence>
<gene>
    <name evidence="17 18" type="primary">uppP</name>
    <name evidence="18" type="ORF">NCTC10918_00696</name>
</gene>
<keyword evidence="6 17" id="KW-0812">Transmembrane</keyword>
<evidence type="ECO:0000256" key="17">
    <source>
        <dbReference type="HAMAP-Rule" id="MF_01006"/>
    </source>
</evidence>
<evidence type="ECO:0000256" key="2">
    <source>
        <dbReference type="ARBA" id="ARBA00010621"/>
    </source>
</evidence>
<sequence length="297" mass="32802">MRTTVHKPRHALSGTVFLIIVEYIQAIILGFVQGLTEFLPISSSAHLRIVGQLLPENVDPGAAFTAITQLGTETAVLVFFWRDIVRIIRAWFGSLTGKVKRDDPDARMGWLIIIGSIPIGVLGFLLEDYIDTSFRSLWIVGALLIVFAVFLAVADRFGKEQRELKDLNMNHGLVYGLAQSLALIPGVSRSGGTIMAGLFMGYTREAAARYSFLLAMPAVYMSGLYKASKVVIGQEHLEYYGLLSTLIATVIAFVVGYLIIGWFLKYVSTRSYSIFVWYRIILGTLIFVGLGTGFITS</sequence>
<evidence type="ECO:0000256" key="4">
    <source>
        <dbReference type="ARBA" id="ARBA00021581"/>
    </source>
</evidence>
<keyword evidence="8 17" id="KW-0133">Cell shape</keyword>
<proteinExistence type="inferred from homology"/>
<evidence type="ECO:0000256" key="8">
    <source>
        <dbReference type="ARBA" id="ARBA00022960"/>
    </source>
</evidence>
<evidence type="ECO:0000256" key="16">
    <source>
        <dbReference type="ARBA" id="ARBA00047594"/>
    </source>
</evidence>
<evidence type="ECO:0000256" key="6">
    <source>
        <dbReference type="ARBA" id="ARBA00022692"/>
    </source>
</evidence>
<dbReference type="PANTHER" id="PTHR30622">
    <property type="entry name" value="UNDECAPRENYL-DIPHOSPHATASE"/>
    <property type="match status" value="1"/>
</dbReference>
<keyword evidence="11 17" id="KW-0472">Membrane</keyword>
<comment type="miscellaneous">
    <text evidence="17">Bacitracin is thought to be involved in the inhibition of peptidoglycan synthesis by sequestering undecaprenyl diphosphate, thereby reducing the pool of lipid carrier available.</text>
</comment>
<dbReference type="Proteomes" id="UP000270988">
    <property type="component" value="Chromosome"/>
</dbReference>
<evidence type="ECO:0000256" key="14">
    <source>
        <dbReference type="ARBA" id="ARBA00032707"/>
    </source>
</evidence>
<feature type="transmembrane region" description="Helical" evidence="17">
    <location>
        <begin position="276"/>
        <end position="295"/>
    </location>
</feature>
<dbReference type="EMBL" id="LR134521">
    <property type="protein sequence ID" value="VEJ29437.1"/>
    <property type="molecule type" value="Genomic_DNA"/>
</dbReference>
<evidence type="ECO:0000256" key="7">
    <source>
        <dbReference type="ARBA" id="ARBA00022801"/>
    </source>
</evidence>
<dbReference type="GO" id="GO:0050380">
    <property type="term" value="F:undecaprenyl-diphosphatase activity"/>
    <property type="evidence" value="ECO:0007669"/>
    <property type="project" value="UniProtKB-UniRule"/>
</dbReference>
<feature type="transmembrane region" description="Helical" evidence="17">
    <location>
        <begin position="138"/>
        <end position="157"/>
    </location>
</feature>
<dbReference type="PANTHER" id="PTHR30622:SF4">
    <property type="entry name" value="UNDECAPRENYL-DIPHOSPHATASE"/>
    <property type="match status" value="1"/>
</dbReference>
<evidence type="ECO:0000256" key="5">
    <source>
        <dbReference type="ARBA" id="ARBA00022475"/>
    </source>
</evidence>
<accession>A0A3S4YRK2</accession>
<keyword evidence="7 17" id="KW-0378">Hydrolase</keyword>
<feature type="transmembrane region" description="Helical" evidence="17">
    <location>
        <begin position="207"/>
        <end position="227"/>
    </location>
</feature>
<dbReference type="NCBIfam" id="NF001392">
    <property type="entry name" value="PRK00281.2-1"/>
    <property type="match status" value="1"/>
</dbReference>
<protein>
    <recommendedName>
        <fullName evidence="4 17">Undecaprenyl-diphosphatase</fullName>
        <ecNumber evidence="3 17">3.6.1.27</ecNumber>
    </recommendedName>
    <alternativeName>
        <fullName evidence="15 17">Bacitracin resistance protein</fullName>
    </alternativeName>
    <alternativeName>
        <fullName evidence="14 17">Undecaprenyl pyrophosphate phosphatase</fullName>
    </alternativeName>
</protein>
<dbReference type="Pfam" id="PF02673">
    <property type="entry name" value="BacA"/>
    <property type="match status" value="1"/>
</dbReference>
<comment type="function">
    <text evidence="17">Catalyzes the dephosphorylation of undecaprenyl diphosphate (UPP). Confers resistance to bacitracin.</text>
</comment>
<dbReference type="NCBIfam" id="TIGR00753">
    <property type="entry name" value="undec_PP_bacA"/>
    <property type="match status" value="1"/>
</dbReference>
<keyword evidence="10 17" id="KW-1133">Transmembrane helix</keyword>
<evidence type="ECO:0000256" key="9">
    <source>
        <dbReference type="ARBA" id="ARBA00022984"/>
    </source>
</evidence>
<comment type="subcellular location">
    <subcellularLocation>
        <location evidence="1 17">Cell membrane</location>
        <topology evidence="1 17">Multi-pass membrane protein</topology>
    </subcellularLocation>
</comment>
<feature type="transmembrane region" description="Helical" evidence="17">
    <location>
        <begin position="62"/>
        <end position="81"/>
    </location>
</feature>
<keyword evidence="13 17" id="KW-0961">Cell wall biogenesis/degradation</keyword>
<evidence type="ECO:0000256" key="3">
    <source>
        <dbReference type="ARBA" id="ARBA00012374"/>
    </source>
</evidence>
<dbReference type="GO" id="GO:0071555">
    <property type="term" value="P:cell wall organization"/>
    <property type="evidence" value="ECO:0007669"/>
    <property type="project" value="UniProtKB-KW"/>
</dbReference>
<evidence type="ECO:0000313" key="18">
    <source>
        <dbReference type="EMBL" id="VEJ29437.1"/>
    </source>
</evidence>
<feature type="transmembrane region" description="Helical" evidence="17">
    <location>
        <begin position="239"/>
        <end position="264"/>
    </location>
</feature>
<dbReference type="STRING" id="762948.HMPREF0733_11957"/>
<keyword evidence="9 17" id="KW-0573">Peptidoglycan synthesis</keyword>
<dbReference type="GO" id="GO:0008360">
    <property type="term" value="P:regulation of cell shape"/>
    <property type="evidence" value="ECO:0007669"/>
    <property type="project" value="UniProtKB-KW"/>
</dbReference>
<evidence type="ECO:0000256" key="11">
    <source>
        <dbReference type="ARBA" id="ARBA00023136"/>
    </source>
</evidence>
<dbReference type="GO" id="GO:0046677">
    <property type="term" value="P:response to antibiotic"/>
    <property type="evidence" value="ECO:0007669"/>
    <property type="project" value="UniProtKB-UniRule"/>
</dbReference>
<evidence type="ECO:0000313" key="19">
    <source>
        <dbReference type="Proteomes" id="UP000270988"/>
    </source>
</evidence>
<dbReference type="HAMAP" id="MF_01006">
    <property type="entry name" value="Undec_diphosphatase"/>
    <property type="match status" value="1"/>
</dbReference>
<feature type="transmembrane region" description="Helical" evidence="17">
    <location>
        <begin position="108"/>
        <end position="126"/>
    </location>
</feature>
<organism evidence="18 19">
    <name type="scientific">Rothia dentocariosa</name>
    <dbReference type="NCBI Taxonomy" id="2047"/>
    <lineage>
        <taxon>Bacteria</taxon>
        <taxon>Bacillati</taxon>
        <taxon>Actinomycetota</taxon>
        <taxon>Actinomycetes</taxon>
        <taxon>Micrococcales</taxon>
        <taxon>Micrococcaceae</taxon>
        <taxon>Rothia</taxon>
    </lineage>
</organism>
<dbReference type="GO" id="GO:0009252">
    <property type="term" value="P:peptidoglycan biosynthetic process"/>
    <property type="evidence" value="ECO:0007669"/>
    <property type="project" value="UniProtKB-KW"/>
</dbReference>
<evidence type="ECO:0000256" key="15">
    <source>
        <dbReference type="ARBA" id="ARBA00032932"/>
    </source>
</evidence>
<keyword evidence="12 17" id="KW-0046">Antibiotic resistance</keyword>
<comment type="catalytic activity">
    <reaction evidence="16 17">
        <text>di-trans,octa-cis-undecaprenyl diphosphate + H2O = di-trans,octa-cis-undecaprenyl phosphate + phosphate + H(+)</text>
        <dbReference type="Rhea" id="RHEA:28094"/>
        <dbReference type="ChEBI" id="CHEBI:15377"/>
        <dbReference type="ChEBI" id="CHEBI:15378"/>
        <dbReference type="ChEBI" id="CHEBI:43474"/>
        <dbReference type="ChEBI" id="CHEBI:58405"/>
        <dbReference type="ChEBI" id="CHEBI:60392"/>
        <dbReference type="EC" id="3.6.1.27"/>
    </reaction>
</comment>
<reference evidence="18 19" key="1">
    <citation type="submission" date="2018-12" db="EMBL/GenBank/DDBJ databases">
        <authorList>
            <consortium name="Pathogen Informatics"/>
        </authorList>
    </citation>
    <scope>NUCLEOTIDE SEQUENCE [LARGE SCALE GENOMIC DNA]</scope>
    <source>
        <strain evidence="18 19">NCTC10918</strain>
    </source>
</reference>
<dbReference type="AlphaFoldDB" id="A0A3S4YRK2"/>